<organism evidence="14 15">
    <name type="scientific">Paraphotobacterium marinum</name>
    <dbReference type="NCBI Taxonomy" id="1755811"/>
    <lineage>
        <taxon>Bacteria</taxon>
        <taxon>Pseudomonadati</taxon>
        <taxon>Pseudomonadota</taxon>
        <taxon>Gammaproteobacteria</taxon>
        <taxon>Vibrionales</taxon>
        <taxon>Vibrionaceae</taxon>
        <taxon>Paraphotobacterium</taxon>
    </lineage>
</organism>
<evidence type="ECO:0000256" key="7">
    <source>
        <dbReference type="ARBA" id="ARBA00023075"/>
    </source>
</evidence>
<keyword evidence="8 11" id="KW-0472">Membrane</keyword>
<dbReference type="InterPro" id="IPR001135">
    <property type="entry name" value="NADH_Q_OxRdtase_suD"/>
</dbReference>
<evidence type="ECO:0000256" key="10">
    <source>
        <dbReference type="ARBA" id="ARBA00047712"/>
    </source>
</evidence>
<comment type="subunit">
    <text evidence="11">NDH-1 is composed of 14 different subunits. Subunits NuoB, C, D, E, F, and G constitute the peripheral sector of the complex.</text>
</comment>
<dbReference type="OrthoDB" id="9801496at2"/>
<dbReference type="SUPFAM" id="SSF143243">
    <property type="entry name" value="Nqo5-like"/>
    <property type="match status" value="1"/>
</dbReference>
<dbReference type="EMBL" id="CP022355">
    <property type="protein sequence ID" value="ASK78403.1"/>
    <property type="molecule type" value="Genomic_DNA"/>
</dbReference>
<keyword evidence="4 11" id="KW-1003">Cell membrane</keyword>
<dbReference type="GO" id="GO:0048038">
    <property type="term" value="F:quinone binding"/>
    <property type="evidence" value="ECO:0007669"/>
    <property type="project" value="UniProtKB-KW"/>
</dbReference>
<dbReference type="Gene3D" id="1.10.645.10">
    <property type="entry name" value="Cytochrome-c3 Hydrogenase, chain B"/>
    <property type="match status" value="1"/>
</dbReference>
<proteinExistence type="inferred from homology"/>
<dbReference type="GO" id="GO:0008137">
    <property type="term" value="F:NADH dehydrogenase (ubiquinone) activity"/>
    <property type="evidence" value="ECO:0007669"/>
    <property type="project" value="InterPro"/>
</dbReference>
<dbReference type="InterPro" id="IPR022885">
    <property type="entry name" value="NDH1_su_D/H"/>
</dbReference>
<feature type="domain" description="NADH-quinone oxidoreductase subunit D" evidence="13">
    <location>
        <begin position="299"/>
        <end position="569"/>
    </location>
</feature>
<evidence type="ECO:0000256" key="4">
    <source>
        <dbReference type="ARBA" id="ARBA00022475"/>
    </source>
</evidence>
<evidence type="ECO:0000313" key="14">
    <source>
        <dbReference type="EMBL" id="ASK78403.1"/>
    </source>
</evidence>
<dbReference type="NCBIfam" id="NF004739">
    <property type="entry name" value="PRK06075.1"/>
    <property type="match status" value="1"/>
</dbReference>
<evidence type="ECO:0000256" key="2">
    <source>
        <dbReference type="ARBA" id="ARBA00010019"/>
    </source>
</evidence>
<keyword evidence="9" id="KW-0511">Multifunctional enzyme</keyword>
<evidence type="ECO:0000256" key="3">
    <source>
        <dbReference type="ARBA" id="ARBA00022448"/>
    </source>
</evidence>
<sequence length="569" mass="64721">MMDKISSSLHEIFNAQSFNDKYKGSSSFVLPYENFHNALLFLKKNEHINFDTLLDMSLIDESERSSTCNFTLFVHLLSIKDNTFISLRTTITKDSEPDTLSNIWPSANWYEREIYDMFGIKFNNHPNMKRILLPEYWEGHPLLKTEEGRATERPEPCGFDPDSLKKVLEGYHSDKVVDERDDGKTLVNIGPNHPGTDGVIRLMVKLKGETITELDQEIGYHHRGAEKIAENHTYHNYIPYTNRIDYLGGAAGELPYVLACEQLTGIKVPERAEVIRVMISEIFRICSHLVWIGSLGHNLGAMGPAFYTFLEREKLFHIIELICGGRMHPAFFRIGGVAVDLPDGWYEDVMSSCKAVEDRMSEIEALTVKSKIFQMRTKDIAVYSKQQALDWSLTGPNLRAAGFDYDLRKQKPYSGYENYEFDVPTADKSDAFNRMILRLEEIRQSIRIIRQAANNMPSGEILSINQPRFSLPKKENALQDIETMIYHFTDVGKGLRFPKGESFFATETSKGITSYHIVSDGSSNPYRVRIRTPSFAHFQSVGAVSVGDNLGNVICLIGSIDYVLADIDR</sequence>
<dbReference type="KEGG" id="pmai:CF386_04975"/>
<evidence type="ECO:0000256" key="5">
    <source>
        <dbReference type="ARBA" id="ARBA00022719"/>
    </source>
</evidence>
<dbReference type="Pfam" id="PF00346">
    <property type="entry name" value="Complex1_49kDa"/>
    <property type="match status" value="1"/>
</dbReference>
<dbReference type="Proteomes" id="UP000242175">
    <property type="component" value="Chromosome large"/>
</dbReference>
<dbReference type="NCBIfam" id="TIGR01962">
    <property type="entry name" value="NuoD"/>
    <property type="match status" value="1"/>
</dbReference>
<dbReference type="Gene3D" id="3.30.460.80">
    <property type="entry name" value="NADH:ubiquinone oxidoreductase, 30kDa subunit"/>
    <property type="match status" value="1"/>
</dbReference>
<keyword evidence="3 11" id="KW-0813">Transport</keyword>
<dbReference type="GO" id="GO:0005886">
    <property type="term" value="C:plasma membrane"/>
    <property type="evidence" value="ECO:0007669"/>
    <property type="project" value="UniProtKB-SubCell"/>
</dbReference>
<keyword evidence="7 11" id="KW-0830">Ubiquinone</keyword>
<evidence type="ECO:0000256" key="1">
    <source>
        <dbReference type="ARBA" id="ARBA00004417"/>
    </source>
</evidence>
<name>A0A220VEQ2_9GAMM</name>
<evidence type="ECO:0000256" key="11">
    <source>
        <dbReference type="HAMAP-Rule" id="MF_01358"/>
    </source>
</evidence>
<evidence type="ECO:0000256" key="6">
    <source>
        <dbReference type="ARBA" id="ARBA00023027"/>
    </source>
</evidence>
<protein>
    <recommendedName>
        <fullName evidence="11">NADH-quinone oxidoreductase subunit D</fullName>
        <ecNumber evidence="11">7.1.1.-</ecNumber>
    </recommendedName>
    <alternativeName>
        <fullName evidence="11">NADH dehydrogenase I subunit D</fullName>
    </alternativeName>
    <alternativeName>
        <fullName evidence="11">NDH-1 subunit D</fullName>
    </alternativeName>
</protein>
<evidence type="ECO:0000259" key="13">
    <source>
        <dbReference type="Pfam" id="PF00346"/>
    </source>
</evidence>
<dbReference type="GO" id="GO:0051287">
    <property type="term" value="F:NAD binding"/>
    <property type="evidence" value="ECO:0007669"/>
    <property type="project" value="InterPro"/>
</dbReference>
<dbReference type="SUPFAM" id="SSF56762">
    <property type="entry name" value="HydB/Nqo4-like"/>
    <property type="match status" value="1"/>
</dbReference>
<evidence type="ECO:0000259" key="12">
    <source>
        <dbReference type="Pfam" id="PF00329"/>
    </source>
</evidence>
<keyword evidence="5 11" id="KW-0874">Quinone</keyword>
<accession>A0A220VEQ2</accession>
<dbReference type="InterPro" id="IPR020396">
    <property type="entry name" value="NADH_UbQ_OxRdtase_CS"/>
</dbReference>
<evidence type="ECO:0000256" key="9">
    <source>
        <dbReference type="ARBA" id="ARBA00023268"/>
    </source>
</evidence>
<comment type="catalytic activity">
    <reaction evidence="10 11">
        <text>a quinone + NADH + 5 H(+)(in) = a quinol + NAD(+) + 4 H(+)(out)</text>
        <dbReference type="Rhea" id="RHEA:57888"/>
        <dbReference type="ChEBI" id="CHEBI:15378"/>
        <dbReference type="ChEBI" id="CHEBI:24646"/>
        <dbReference type="ChEBI" id="CHEBI:57540"/>
        <dbReference type="ChEBI" id="CHEBI:57945"/>
        <dbReference type="ChEBI" id="CHEBI:132124"/>
    </reaction>
</comment>
<dbReference type="PROSITE" id="PS00542">
    <property type="entry name" value="COMPLEX1_30K"/>
    <property type="match status" value="1"/>
</dbReference>
<feature type="domain" description="NADH:ubiquinone oxidoreductase 30kDa subunit" evidence="12">
    <location>
        <begin position="31"/>
        <end position="150"/>
    </location>
</feature>
<comment type="similarity">
    <text evidence="2">In the C-terminal section; belongs to the complex I 49 kDa subunit family.</text>
</comment>
<evidence type="ECO:0000256" key="8">
    <source>
        <dbReference type="ARBA" id="ARBA00023136"/>
    </source>
</evidence>
<dbReference type="PANTHER" id="PTHR11993">
    <property type="entry name" value="NADH-UBIQUINONE OXIDOREDUCTASE 49 KDA SUBUNIT"/>
    <property type="match status" value="1"/>
</dbReference>
<keyword evidence="6 11" id="KW-0520">NAD</keyword>
<evidence type="ECO:0000313" key="15">
    <source>
        <dbReference type="Proteomes" id="UP000242175"/>
    </source>
</evidence>
<keyword evidence="15" id="KW-1185">Reference proteome</keyword>
<dbReference type="HAMAP" id="MF_01358">
    <property type="entry name" value="NDH1_NuoD"/>
    <property type="match status" value="1"/>
</dbReference>
<dbReference type="InterPro" id="IPR001268">
    <property type="entry name" value="NADH_UbQ_OxRdtase_30kDa_su"/>
</dbReference>
<dbReference type="GO" id="GO:0050136">
    <property type="term" value="F:NADH dehydrogenase (quinone) (non-electrogenic) activity"/>
    <property type="evidence" value="ECO:0007669"/>
    <property type="project" value="UniProtKB-UniRule"/>
</dbReference>
<dbReference type="RefSeq" id="WP_089073311.1">
    <property type="nucleotide sequence ID" value="NZ_CBCSAM010000001.1"/>
</dbReference>
<comment type="subcellular location">
    <subcellularLocation>
        <location evidence="1">Cell inner membrane</location>
        <topology evidence="1">Peripheral membrane protein</topology>
    </subcellularLocation>
    <subcellularLocation>
        <location evidence="11">Cell membrane</location>
        <topology evidence="11">Peripheral membrane protein</topology>
        <orientation evidence="11">Cytoplasmic side</orientation>
    </subcellularLocation>
</comment>
<dbReference type="EC" id="7.1.1.-" evidence="11"/>
<dbReference type="InterPro" id="IPR029014">
    <property type="entry name" value="NiFe-Hase_large"/>
</dbReference>
<comment type="similarity">
    <text evidence="11">Belongs to the complex I 49 kDa subunit family.</text>
</comment>
<dbReference type="Pfam" id="PF00329">
    <property type="entry name" value="Complex1_30kDa"/>
    <property type="match status" value="1"/>
</dbReference>
<reference evidence="14 15" key="1">
    <citation type="journal article" date="2016" name="Int. J. Syst. Evol. Microbiol.">
        <title>Paraphotobacterium marinum gen. nov., sp. nov., a member of the family Vibrionaceae, isolated from surface seawater.</title>
        <authorList>
            <person name="Huang Z."/>
            <person name="Dong C."/>
            <person name="Shao Z."/>
        </authorList>
    </citation>
    <scope>NUCLEOTIDE SEQUENCE [LARGE SCALE GENOMIC DNA]</scope>
    <source>
        <strain evidence="14 15">NSCS20N07D</strain>
    </source>
</reference>
<comment type="function">
    <text evidence="11">NDH-1 shuttles electrons from NADH, via FMN and iron-sulfur (Fe-S) centers, to quinones in the respiratory chain. The immediate electron acceptor for the enzyme in this species is believed to be ubiquinone. Couples the redox reaction to proton translocation (for every two electrons transferred, four hydrogen ions are translocated across the cytoplasmic membrane), and thus conserves the redox energy in a proton gradient.</text>
</comment>
<dbReference type="PANTHER" id="PTHR11993:SF45">
    <property type="entry name" value="NADH-QUINONE OXIDOREDUCTASE SUBUNIT C_D"/>
    <property type="match status" value="1"/>
</dbReference>
<dbReference type="AlphaFoldDB" id="A0A220VEQ2"/>
<gene>
    <name evidence="11" type="primary">nuoD</name>
    <name evidence="14" type="ORF">CF386_04975</name>
</gene>
<keyword evidence="11" id="KW-1278">Translocase</keyword>
<dbReference type="InterPro" id="IPR037232">
    <property type="entry name" value="NADH_quin_OxRdtase_su_C/D-like"/>
</dbReference>